<evidence type="ECO:0000256" key="2">
    <source>
        <dbReference type="ARBA" id="ARBA00009046"/>
    </source>
</evidence>
<dbReference type="InterPro" id="IPR041372">
    <property type="entry name" value="Cas3_C"/>
</dbReference>
<protein>
    <submittedName>
        <fullName evidence="11">CRISPR-associated Cas3 family helicase</fullName>
    </submittedName>
</protein>
<dbReference type="InterPro" id="IPR001650">
    <property type="entry name" value="Helicase_C-like"/>
</dbReference>
<dbReference type="PANTHER" id="PTHR47963">
    <property type="entry name" value="DEAD-BOX ATP-DEPENDENT RNA HELICASE 47, MITOCHONDRIAL"/>
    <property type="match status" value="1"/>
</dbReference>
<dbReference type="PROSITE" id="PS51643">
    <property type="entry name" value="HD_CAS3"/>
    <property type="match status" value="1"/>
</dbReference>
<dbReference type="GO" id="GO:0003723">
    <property type="term" value="F:RNA binding"/>
    <property type="evidence" value="ECO:0007669"/>
    <property type="project" value="TreeGrafter"/>
</dbReference>
<dbReference type="Pfam" id="PF18395">
    <property type="entry name" value="Cas3_C"/>
    <property type="match status" value="1"/>
</dbReference>
<evidence type="ECO:0000313" key="11">
    <source>
        <dbReference type="EMBL" id="TWH64472.1"/>
    </source>
</evidence>
<dbReference type="GO" id="GO:0004518">
    <property type="term" value="F:nuclease activity"/>
    <property type="evidence" value="ECO:0007669"/>
    <property type="project" value="UniProtKB-KW"/>
</dbReference>
<dbReference type="NCBIfam" id="TIGR01596">
    <property type="entry name" value="cas3_HD"/>
    <property type="match status" value="1"/>
</dbReference>
<dbReference type="PANTHER" id="PTHR47963:SF9">
    <property type="entry name" value="CRISPR-ASSOCIATED ENDONUCLEASE_HELICASE CAS3"/>
    <property type="match status" value="1"/>
</dbReference>
<accession>A0A562I0I5</accession>
<dbReference type="GO" id="GO:0003724">
    <property type="term" value="F:RNA helicase activity"/>
    <property type="evidence" value="ECO:0007669"/>
    <property type="project" value="TreeGrafter"/>
</dbReference>
<evidence type="ECO:0000256" key="4">
    <source>
        <dbReference type="ARBA" id="ARBA00022723"/>
    </source>
</evidence>
<feature type="domain" description="HD Cas3-type" evidence="10">
    <location>
        <begin position="24"/>
        <end position="215"/>
    </location>
</feature>
<comment type="caution">
    <text evidence="11">The sequence shown here is derived from an EMBL/GenBank/DDBJ whole genome shotgun (WGS) entry which is preliminary data.</text>
</comment>
<evidence type="ECO:0000256" key="1">
    <source>
        <dbReference type="ARBA" id="ARBA00006847"/>
    </source>
</evidence>
<dbReference type="InterPro" id="IPR006483">
    <property type="entry name" value="CRISPR-assoc_Cas3_HD"/>
</dbReference>
<dbReference type="EMBL" id="VLKG01000009">
    <property type="protein sequence ID" value="TWH64472.1"/>
    <property type="molecule type" value="Genomic_DNA"/>
</dbReference>
<dbReference type="RefSeq" id="WP_144572131.1">
    <property type="nucleotide sequence ID" value="NZ_VLKG01000009.1"/>
</dbReference>
<evidence type="ECO:0000259" key="10">
    <source>
        <dbReference type="PROSITE" id="PS51643"/>
    </source>
</evidence>
<dbReference type="InterPro" id="IPR038257">
    <property type="entry name" value="CRISPR-assoc_Cas3_HD_sf"/>
</dbReference>
<dbReference type="OrthoDB" id="9810236at2"/>
<dbReference type="SUPFAM" id="SSF52540">
    <property type="entry name" value="P-loop containing nucleoside triphosphate hydrolases"/>
    <property type="match status" value="1"/>
</dbReference>
<dbReference type="Pfam" id="PF18019">
    <property type="entry name" value="Cas3_HD"/>
    <property type="match status" value="1"/>
</dbReference>
<keyword evidence="12" id="KW-1185">Reference proteome</keyword>
<dbReference type="GO" id="GO:0046872">
    <property type="term" value="F:metal ion binding"/>
    <property type="evidence" value="ECO:0007669"/>
    <property type="project" value="UniProtKB-KW"/>
</dbReference>
<keyword evidence="3" id="KW-0540">Nuclease</keyword>
<keyword evidence="9" id="KW-0051">Antiviral defense</keyword>
<keyword evidence="6" id="KW-0378">Hydrolase</keyword>
<evidence type="ECO:0000256" key="5">
    <source>
        <dbReference type="ARBA" id="ARBA00022741"/>
    </source>
</evidence>
<proteinExistence type="inferred from homology"/>
<dbReference type="InterPro" id="IPR050547">
    <property type="entry name" value="DEAD_box_RNA_helicases"/>
</dbReference>
<dbReference type="Gene3D" id="1.10.3210.30">
    <property type="match status" value="1"/>
</dbReference>
<comment type="similarity">
    <text evidence="2">In the central section; belongs to the CRISPR-associated helicase Cas3 family.</text>
</comment>
<dbReference type="NCBIfam" id="TIGR01587">
    <property type="entry name" value="cas3_core"/>
    <property type="match status" value="1"/>
</dbReference>
<evidence type="ECO:0000256" key="9">
    <source>
        <dbReference type="ARBA" id="ARBA00023118"/>
    </source>
</evidence>
<evidence type="ECO:0000256" key="7">
    <source>
        <dbReference type="ARBA" id="ARBA00022806"/>
    </source>
</evidence>
<evidence type="ECO:0000256" key="8">
    <source>
        <dbReference type="ARBA" id="ARBA00022840"/>
    </source>
</evidence>
<dbReference type="GO" id="GO:0051607">
    <property type="term" value="P:defense response to virus"/>
    <property type="evidence" value="ECO:0007669"/>
    <property type="project" value="UniProtKB-KW"/>
</dbReference>
<dbReference type="CDD" id="cd09641">
    <property type="entry name" value="Cas3''_I"/>
    <property type="match status" value="1"/>
</dbReference>
<dbReference type="AlphaFoldDB" id="A0A562I0I5"/>
<organism evidence="11 12">
    <name type="scientific">Azomonas agilis</name>
    <dbReference type="NCBI Taxonomy" id="116849"/>
    <lineage>
        <taxon>Bacteria</taxon>
        <taxon>Pseudomonadati</taxon>
        <taxon>Pseudomonadota</taxon>
        <taxon>Gammaproteobacteria</taxon>
        <taxon>Pseudomonadales</taxon>
        <taxon>Pseudomonadaceae</taxon>
        <taxon>Azomonas</taxon>
    </lineage>
</organism>
<sequence length="893" mass="99043">MLDGFLNQFSELPAPVRALWAKSDETFGHPLLGHMLDVAATTKVILGFEPPSTIAWLAQALGLPQAAVVPWLAVLVGLHDFGKAIPGFQSKWPQGQQADQAQGLDFNPRSCKVTRHDLATAALLHQPLQELMPFIPEVLRDLLQALGAHHGYHPNSIEISQSKPYRESSAWLEARRTLLEVYWQVLSPEAQPQVETLSLPVVNWFAGLTAVADWIASNRQWFPLGERQDDLKDYHQHACLLAQKALQDIGWSVAPLVGGFTPEVSLEHLLGRVMGRSTAVEARPLQQVGDKLLSSVQGPSLLLVEAPMGEGKTELAFLAHLRLQAANQHRGLYVALPTQATSNALFSRALTFLHAFTSDPLDIQLVHGGAAMNEQIRHLKSVDQSSTESLSASAWFSQKRRPLLSPYGVGTVDQALLSVLNVKHHFVRLWGLGNRVVVLDEVHAYDAYTSGLIETLLQWLKALGSSVVLMSATLPEAKRQSLMAAWGIKAADIPSLAYPRLLLADQQGVRGAHFEARPLPVIQLRHTLETLEALAAEVLAQIAQGGCGAVIVNTVDRAQQLYLLLRPQLEEDIPVLLFHARFPANQRADSEKRVLGSFGTTGQRPDRGLLIATQVAEQSLDLDFDFMLTDLAPVDLLLQRAGRLHRHQRQRPLAHTQPRLWVAGLNPHSLPELTETAWEFVYDAYLLGRTWALLSRESELHLPQDIDRLVQAVYSDEPLPDDLDEATRDHIELQAYGEYRAEIKNQQTRAFGVSIDPLAQTCDAYLDKPRGKEEGEGLGLVNSTRLGEDSLSLIPLCQRPEGLGFSQTSEILSLDQKLNDDLANQLYARQLRVSRKALVQHFLAQALPHALAEHPLLRDCRILPLHDNRYSVSEHLRLHLDEVLGLVIEKLEG</sequence>
<dbReference type="Proteomes" id="UP000319627">
    <property type="component" value="Unassembled WGS sequence"/>
</dbReference>
<keyword evidence="4" id="KW-0479">Metal-binding</keyword>
<evidence type="ECO:0000313" key="12">
    <source>
        <dbReference type="Proteomes" id="UP000319627"/>
    </source>
</evidence>
<dbReference type="InterPro" id="IPR027417">
    <property type="entry name" value="P-loop_NTPase"/>
</dbReference>
<dbReference type="InterPro" id="IPR006474">
    <property type="entry name" value="Helicase_Cas3_CRISPR-ass_core"/>
</dbReference>
<dbReference type="GO" id="GO:0005524">
    <property type="term" value="F:ATP binding"/>
    <property type="evidence" value="ECO:0007669"/>
    <property type="project" value="UniProtKB-KW"/>
</dbReference>
<dbReference type="Pfam" id="PF00270">
    <property type="entry name" value="DEAD"/>
    <property type="match status" value="1"/>
</dbReference>
<dbReference type="InterPro" id="IPR054712">
    <property type="entry name" value="Cas3-like_dom"/>
</dbReference>
<dbReference type="SMART" id="SM00490">
    <property type="entry name" value="HELICc"/>
    <property type="match status" value="1"/>
</dbReference>
<keyword evidence="8" id="KW-0067">ATP-binding</keyword>
<dbReference type="InterPro" id="IPR011545">
    <property type="entry name" value="DEAD/DEAH_box_helicase_dom"/>
</dbReference>
<comment type="similarity">
    <text evidence="1">In the N-terminal section; belongs to the CRISPR-associated nuclease Cas3-HD family.</text>
</comment>
<reference evidence="11 12" key="1">
    <citation type="submission" date="2019-07" db="EMBL/GenBank/DDBJ databases">
        <title>Genomic Encyclopedia of Type Strains, Phase I: the one thousand microbial genomes (KMG-I) project.</title>
        <authorList>
            <person name="Kyrpides N."/>
        </authorList>
    </citation>
    <scope>NUCLEOTIDE SEQUENCE [LARGE SCALE GENOMIC DNA]</scope>
    <source>
        <strain evidence="11 12">DSM 375</strain>
    </source>
</reference>
<keyword evidence="7" id="KW-0347">Helicase</keyword>
<name>A0A562I0I5_9GAMM</name>
<evidence type="ECO:0000256" key="6">
    <source>
        <dbReference type="ARBA" id="ARBA00022801"/>
    </source>
</evidence>
<gene>
    <name evidence="11" type="ORF">LX59_02420</name>
</gene>
<dbReference type="Gene3D" id="3.40.50.300">
    <property type="entry name" value="P-loop containing nucleotide triphosphate hydrolases"/>
    <property type="match status" value="2"/>
</dbReference>
<dbReference type="GO" id="GO:0016787">
    <property type="term" value="F:hydrolase activity"/>
    <property type="evidence" value="ECO:0007669"/>
    <property type="project" value="UniProtKB-KW"/>
</dbReference>
<evidence type="ECO:0000256" key="3">
    <source>
        <dbReference type="ARBA" id="ARBA00022722"/>
    </source>
</evidence>
<keyword evidence="5" id="KW-0547">Nucleotide-binding</keyword>
<dbReference type="Pfam" id="PF22590">
    <property type="entry name" value="Cas3-like_C_2"/>
    <property type="match status" value="1"/>
</dbReference>